<protein>
    <submittedName>
        <fullName evidence="1">Uncharacterized protein</fullName>
    </submittedName>
</protein>
<keyword evidence="2" id="KW-1185">Reference proteome</keyword>
<organism evidence="1 2">
    <name type="scientific">Dothistroma septosporum (strain NZE10 / CBS 128990)</name>
    <name type="common">Red band needle blight fungus</name>
    <name type="synonym">Mycosphaerella pini</name>
    <dbReference type="NCBI Taxonomy" id="675120"/>
    <lineage>
        <taxon>Eukaryota</taxon>
        <taxon>Fungi</taxon>
        <taxon>Dikarya</taxon>
        <taxon>Ascomycota</taxon>
        <taxon>Pezizomycotina</taxon>
        <taxon>Dothideomycetes</taxon>
        <taxon>Dothideomycetidae</taxon>
        <taxon>Mycosphaerellales</taxon>
        <taxon>Mycosphaerellaceae</taxon>
        <taxon>Dothistroma</taxon>
    </lineage>
</organism>
<dbReference type="HOGENOM" id="CLU_2638039_0_0_1"/>
<evidence type="ECO:0000313" key="2">
    <source>
        <dbReference type="Proteomes" id="UP000016933"/>
    </source>
</evidence>
<dbReference type="AlphaFoldDB" id="M2XIM6"/>
<accession>M2XIM6</accession>
<evidence type="ECO:0000313" key="1">
    <source>
        <dbReference type="EMBL" id="EME39307.1"/>
    </source>
</evidence>
<gene>
    <name evidence="1" type="ORF">DOTSEDRAFT_75133</name>
</gene>
<proteinExistence type="predicted"/>
<dbReference type="EMBL" id="KB446545">
    <property type="protein sequence ID" value="EME39307.1"/>
    <property type="molecule type" value="Genomic_DNA"/>
</dbReference>
<sequence>MVLHRADETGLDGSTTRLEFVVPAARLAASPSGGSTAIFVDTERRDWCGKDVERHLMRCSAGDLLHLAVSLSISFKA</sequence>
<name>M2XIM6_DOTSN</name>
<dbReference type="Proteomes" id="UP000016933">
    <property type="component" value="Unassembled WGS sequence"/>
</dbReference>
<reference evidence="2" key="1">
    <citation type="journal article" date="2012" name="PLoS Genet.">
        <title>The genomes of the fungal plant pathogens Cladosporium fulvum and Dothistroma septosporum reveal adaptation to different hosts and lifestyles but also signatures of common ancestry.</title>
        <authorList>
            <person name="de Wit P.J.G.M."/>
            <person name="van der Burgt A."/>
            <person name="Oekmen B."/>
            <person name="Stergiopoulos I."/>
            <person name="Abd-Elsalam K.A."/>
            <person name="Aerts A.L."/>
            <person name="Bahkali A.H."/>
            <person name="Beenen H.G."/>
            <person name="Chettri P."/>
            <person name="Cox M.P."/>
            <person name="Datema E."/>
            <person name="de Vries R.P."/>
            <person name="Dhillon B."/>
            <person name="Ganley A.R."/>
            <person name="Griffiths S.A."/>
            <person name="Guo Y."/>
            <person name="Hamelin R.C."/>
            <person name="Henrissat B."/>
            <person name="Kabir M.S."/>
            <person name="Jashni M.K."/>
            <person name="Kema G."/>
            <person name="Klaubauf S."/>
            <person name="Lapidus A."/>
            <person name="Levasseur A."/>
            <person name="Lindquist E."/>
            <person name="Mehrabi R."/>
            <person name="Ohm R.A."/>
            <person name="Owen T.J."/>
            <person name="Salamov A."/>
            <person name="Schwelm A."/>
            <person name="Schijlen E."/>
            <person name="Sun H."/>
            <person name="van den Burg H.A."/>
            <person name="van Ham R.C.H.J."/>
            <person name="Zhang S."/>
            <person name="Goodwin S.B."/>
            <person name="Grigoriev I.V."/>
            <person name="Collemare J."/>
            <person name="Bradshaw R.E."/>
        </authorList>
    </citation>
    <scope>NUCLEOTIDE SEQUENCE [LARGE SCALE GENOMIC DNA]</scope>
    <source>
        <strain evidence="2">NZE10 / CBS 128990</strain>
    </source>
</reference>
<reference evidence="1 2" key="2">
    <citation type="journal article" date="2012" name="PLoS Pathog.">
        <title>Diverse lifestyles and strategies of plant pathogenesis encoded in the genomes of eighteen Dothideomycetes fungi.</title>
        <authorList>
            <person name="Ohm R.A."/>
            <person name="Feau N."/>
            <person name="Henrissat B."/>
            <person name="Schoch C.L."/>
            <person name="Horwitz B.A."/>
            <person name="Barry K.W."/>
            <person name="Condon B.J."/>
            <person name="Copeland A.C."/>
            <person name="Dhillon B."/>
            <person name="Glaser F."/>
            <person name="Hesse C.N."/>
            <person name="Kosti I."/>
            <person name="LaButti K."/>
            <person name="Lindquist E.A."/>
            <person name="Lucas S."/>
            <person name="Salamov A.A."/>
            <person name="Bradshaw R.E."/>
            <person name="Ciuffetti L."/>
            <person name="Hamelin R.C."/>
            <person name="Kema G.H.J."/>
            <person name="Lawrence C."/>
            <person name="Scott J.A."/>
            <person name="Spatafora J.W."/>
            <person name="Turgeon B.G."/>
            <person name="de Wit P.J.G.M."/>
            <person name="Zhong S."/>
            <person name="Goodwin S.B."/>
            <person name="Grigoriev I.V."/>
        </authorList>
    </citation>
    <scope>NUCLEOTIDE SEQUENCE [LARGE SCALE GENOMIC DNA]</scope>
    <source>
        <strain evidence="2">NZE10 / CBS 128990</strain>
    </source>
</reference>